<evidence type="ECO:0000313" key="2">
    <source>
        <dbReference type="EMBL" id="MVN87876.1"/>
    </source>
</evidence>
<reference evidence="2 3" key="1">
    <citation type="submission" date="2019-12" db="EMBL/GenBank/DDBJ databases">
        <title>Deinococcus sp. HMF7620 Genome sequencing and assembly.</title>
        <authorList>
            <person name="Kang H."/>
            <person name="Kim H."/>
            <person name="Joh K."/>
        </authorList>
    </citation>
    <scope>NUCLEOTIDE SEQUENCE [LARGE SCALE GENOMIC DNA]</scope>
    <source>
        <strain evidence="2 3">HMF7620</strain>
    </source>
</reference>
<keyword evidence="1" id="KW-0472">Membrane</keyword>
<evidence type="ECO:0000256" key="1">
    <source>
        <dbReference type="SAM" id="Phobius"/>
    </source>
</evidence>
<proteinExistence type="predicted"/>
<name>A0A7C9LPK3_9DEIO</name>
<organism evidence="2 3">
    <name type="scientific">Deinococcus arboris</name>
    <dbReference type="NCBI Taxonomy" id="2682977"/>
    <lineage>
        <taxon>Bacteria</taxon>
        <taxon>Thermotogati</taxon>
        <taxon>Deinococcota</taxon>
        <taxon>Deinococci</taxon>
        <taxon>Deinococcales</taxon>
        <taxon>Deinococcaceae</taxon>
        <taxon>Deinococcus</taxon>
    </lineage>
</organism>
<evidence type="ECO:0000313" key="3">
    <source>
        <dbReference type="Proteomes" id="UP000483286"/>
    </source>
</evidence>
<dbReference type="Proteomes" id="UP000483286">
    <property type="component" value="Unassembled WGS sequence"/>
</dbReference>
<sequence length="46" mass="4986">MDVASAALWPLLVQLPLLTEMGVGLGLAGLRLHARLALRWVMLLCC</sequence>
<protein>
    <submittedName>
        <fullName evidence="2">Uncharacterized protein</fullName>
    </submittedName>
</protein>
<keyword evidence="1" id="KW-1133">Transmembrane helix</keyword>
<dbReference type="EMBL" id="WQLB01000020">
    <property type="protein sequence ID" value="MVN87876.1"/>
    <property type="molecule type" value="Genomic_DNA"/>
</dbReference>
<gene>
    <name evidence="2" type="ORF">GO986_14030</name>
</gene>
<dbReference type="RefSeq" id="WP_157459939.1">
    <property type="nucleotide sequence ID" value="NZ_WQLB01000020.1"/>
</dbReference>
<comment type="caution">
    <text evidence="2">The sequence shown here is derived from an EMBL/GenBank/DDBJ whole genome shotgun (WGS) entry which is preliminary data.</text>
</comment>
<keyword evidence="3" id="KW-1185">Reference proteome</keyword>
<accession>A0A7C9LPK3</accession>
<keyword evidence="1" id="KW-0812">Transmembrane</keyword>
<dbReference type="AlphaFoldDB" id="A0A7C9LPK3"/>
<feature type="transmembrane region" description="Helical" evidence="1">
    <location>
        <begin position="6"/>
        <end position="30"/>
    </location>
</feature>